<feature type="domain" description="PD-(D/E)XK endonuclease-like" evidence="1">
    <location>
        <begin position="15"/>
        <end position="228"/>
    </location>
</feature>
<reference evidence="2 3" key="1">
    <citation type="submission" date="2019-11" db="EMBL/GenBank/DDBJ databases">
        <title>The genome sequence of Methylocystis heyeri.</title>
        <authorList>
            <person name="Oshkin I.Y."/>
            <person name="Miroshnikov K."/>
            <person name="Dedysh S.N."/>
        </authorList>
    </citation>
    <scope>NUCLEOTIDE SEQUENCE [LARGE SCALE GENOMIC DNA]</scope>
    <source>
        <strain evidence="2 3">H2</strain>
    </source>
</reference>
<dbReference type="Proteomes" id="UP000309061">
    <property type="component" value="Chromosome"/>
</dbReference>
<evidence type="ECO:0000313" key="3">
    <source>
        <dbReference type="Proteomes" id="UP000309061"/>
    </source>
</evidence>
<proteinExistence type="predicted"/>
<dbReference type="RefSeq" id="WP_136496398.1">
    <property type="nucleotide sequence ID" value="NZ_CP046052.1"/>
</dbReference>
<keyword evidence="3" id="KW-1185">Reference proteome</keyword>
<organism evidence="2 3">
    <name type="scientific">Methylocystis heyeri</name>
    <dbReference type="NCBI Taxonomy" id="391905"/>
    <lineage>
        <taxon>Bacteria</taxon>
        <taxon>Pseudomonadati</taxon>
        <taxon>Pseudomonadota</taxon>
        <taxon>Alphaproteobacteria</taxon>
        <taxon>Hyphomicrobiales</taxon>
        <taxon>Methylocystaceae</taxon>
        <taxon>Methylocystis</taxon>
    </lineage>
</organism>
<dbReference type="KEGG" id="mhey:H2LOC_010795"/>
<accession>A0A6B8KI05</accession>
<evidence type="ECO:0000313" key="2">
    <source>
        <dbReference type="EMBL" id="QGM46143.1"/>
    </source>
</evidence>
<dbReference type="Gene3D" id="3.90.320.10">
    <property type="match status" value="1"/>
</dbReference>
<protein>
    <recommendedName>
        <fullName evidence="1">PD-(D/E)XK endonuclease-like domain-containing protein</fullName>
    </recommendedName>
</protein>
<dbReference type="InterPro" id="IPR011604">
    <property type="entry name" value="PDDEXK-like_dom_sf"/>
</dbReference>
<sequence>MMALQVRQRKPKAWSWSYSKLKNYRTCPRRHYHCDIAKDVPQETSDALTWGNAVHEAMAARVGKNVPLPEDMQQFEDWAAKVKTDMPGAVTSCEHELAMTAEFKASAWFGNDTWTRVKLDVLQIIPAGSTQVASLIDWKTGRIESDSEQLGIAAAVVFANFPNVQKIRTRFVFLKEDADGEEDFTRQDMPLLWAKLLPELGKMKHAAETNDYPAKPSHLCKKYCPVASCEHHGK</sequence>
<dbReference type="EMBL" id="CP046052">
    <property type="protein sequence ID" value="QGM46143.1"/>
    <property type="molecule type" value="Genomic_DNA"/>
</dbReference>
<gene>
    <name evidence="2" type="ORF">H2LOC_010795</name>
</gene>
<dbReference type="Pfam" id="PF12705">
    <property type="entry name" value="PDDEXK_1"/>
    <property type="match status" value="1"/>
</dbReference>
<dbReference type="AlphaFoldDB" id="A0A6B8KI05"/>
<dbReference type="OrthoDB" id="8695195at2"/>
<evidence type="ECO:0000259" key="1">
    <source>
        <dbReference type="Pfam" id="PF12705"/>
    </source>
</evidence>
<name>A0A6B8KI05_9HYPH</name>
<dbReference type="InterPro" id="IPR038726">
    <property type="entry name" value="PDDEXK_AddAB-type"/>
</dbReference>